<sequence>MVLPSAFTWSWRHWGHEVSVELSLSDEIMREGIALFRPDLIVCPFLKDRIPDDIWKNHSCLIVHPGIEGDRGPSSMDWAMMEDAEEWGVTVLQAAEVMDAGDIWAASTFRRRPTNKARMYRHEITEAGVRAIMDAIRRFSSSIYFPRKLDYTDPSVKGKLRLPLMQEDRKIDWLRDDMSTIVKKIHSGDNQPGVLDTLFGKDTSMVPTGKANCWAIPASSSPGARTPSASPPSMARYGYPTCGKRVRRGRNISNCPPPEYWARP</sequence>
<gene>
    <name evidence="3" type="ORF">BECKTC1821D_GA0114238_11402</name>
</gene>
<evidence type="ECO:0000256" key="1">
    <source>
        <dbReference type="SAM" id="MobiDB-lite"/>
    </source>
</evidence>
<dbReference type="InterPro" id="IPR047180">
    <property type="entry name" value="HoxX-like"/>
</dbReference>
<dbReference type="InterPro" id="IPR036477">
    <property type="entry name" value="Formyl_transf_N_sf"/>
</dbReference>
<evidence type="ECO:0000259" key="2">
    <source>
        <dbReference type="Pfam" id="PF00551"/>
    </source>
</evidence>
<organism evidence="3">
    <name type="scientific">Candidatus Kentrum sp. TC</name>
    <dbReference type="NCBI Taxonomy" id="2126339"/>
    <lineage>
        <taxon>Bacteria</taxon>
        <taxon>Pseudomonadati</taxon>
        <taxon>Pseudomonadota</taxon>
        <taxon>Gammaproteobacteria</taxon>
        <taxon>Candidatus Kentrum</taxon>
    </lineage>
</organism>
<proteinExistence type="predicted"/>
<dbReference type="PANTHER" id="PTHR43388:SF1">
    <property type="entry name" value="HYDROGENASE MATURATION FACTOR HOXX"/>
    <property type="match status" value="1"/>
</dbReference>
<dbReference type="InterPro" id="IPR002376">
    <property type="entry name" value="Formyl_transf_N"/>
</dbReference>
<dbReference type="SUPFAM" id="SSF53328">
    <property type="entry name" value="Formyltransferase"/>
    <property type="match status" value="1"/>
</dbReference>
<dbReference type="AlphaFoldDB" id="A0A450ZDC2"/>
<feature type="domain" description="Formyl transferase N-terminal" evidence="2">
    <location>
        <begin position="24"/>
        <end position="136"/>
    </location>
</feature>
<dbReference type="Gene3D" id="3.40.50.12230">
    <property type="match status" value="1"/>
</dbReference>
<accession>A0A450ZDC2</accession>
<feature type="region of interest" description="Disordered" evidence="1">
    <location>
        <begin position="218"/>
        <end position="240"/>
    </location>
</feature>
<dbReference type="EMBL" id="CAADFS010000140">
    <property type="protein sequence ID" value="VFK51781.1"/>
    <property type="molecule type" value="Genomic_DNA"/>
</dbReference>
<reference evidence="3" key="1">
    <citation type="submission" date="2019-02" db="EMBL/GenBank/DDBJ databases">
        <authorList>
            <person name="Gruber-Vodicka R. H."/>
            <person name="Seah K. B. B."/>
        </authorList>
    </citation>
    <scope>NUCLEOTIDE SEQUENCE</scope>
    <source>
        <strain evidence="3">BECK_BZ123</strain>
    </source>
</reference>
<name>A0A450ZDC2_9GAMM</name>
<protein>
    <submittedName>
        <fullName evidence="3">Putative two-component system protein, hydrogenase maturation factor HypX/HoxX</fullName>
    </submittedName>
</protein>
<dbReference type="PANTHER" id="PTHR43388">
    <property type="entry name" value="HYDROGENASE MATURATION FACTOR HOXX"/>
    <property type="match status" value="1"/>
</dbReference>
<dbReference type="Pfam" id="PF00551">
    <property type="entry name" value="Formyl_trans_N"/>
    <property type="match status" value="1"/>
</dbReference>
<evidence type="ECO:0000313" key="3">
    <source>
        <dbReference type="EMBL" id="VFK51781.1"/>
    </source>
</evidence>